<reference evidence="2" key="1">
    <citation type="submission" date="2017-06" db="EMBL/GenBank/DDBJ databases">
        <title>Capnocytophaga spp. assemblies.</title>
        <authorList>
            <person name="Gulvik C.A."/>
        </authorList>
    </citation>
    <scope>NUCLEOTIDE SEQUENCE [LARGE SCALE GENOMIC DNA]</scope>
    <source>
        <strain evidence="2">H4486</strain>
    </source>
</reference>
<evidence type="ECO:0000313" key="1">
    <source>
        <dbReference type="EMBL" id="ATA78484.1"/>
    </source>
</evidence>
<gene>
    <name evidence="1" type="ORF">CGC59_01790</name>
</gene>
<dbReference type="EMBL" id="CP022383">
    <property type="protein sequence ID" value="ATA78484.1"/>
    <property type="molecule type" value="Genomic_DNA"/>
</dbReference>
<organism evidence="1 2">
    <name type="scientific">Capnocytophaga sputigena</name>
    <dbReference type="NCBI Taxonomy" id="1019"/>
    <lineage>
        <taxon>Bacteria</taxon>
        <taxon>Pseudomonadati</taxon>
        <taxon>Bacteroidota</taxon>
        <taxon>Flavobacteriia</taxon>
        <taxon>Flavobacteriales</taxon>
        <taxon>Flavobacteriaceae</taxon>
        <taxon>Capnocytophaga</taxon>
    </lineage>
</organism>
<dbReference type="Proteomes" id="UP000217334">
    <property type="component" value="Chromosome"/>
</dbReference>
<evidence type="ECO:0000313" key="2">
    <source>
        <dbReference type="Proteomes" id="UP000217334"/>
    </source>
</evidence>
<dbReference type="RefSeq" id="WP_095900656.1">
    <property type="nucleotide sequence ID" value="NZ_CAJPRX010000041.1"/>
</dbReference>
<name>A0A250F010_CAPSP</name>
<proteinExistence type="predicted"/>
<dbReference type="AlphaFoldDB" id="A0A250F010"/>
<sequence>MQIKPIIQGYRNAVFRDDLQVEAEALRRLEICNNCPLQKTIMGVKCCGVCSCPLAGLTRQNTKLCKKWKK</sequence>
<accession>A0A250F010</accession>
<protein>
    <submittedName>
        <fullName evidence="1">Uncharacterized protein</fullName>
    </submittedName>
</protein>